<feature type="non-terminal residue" evidence="1">
    <location>
        <position position="168"/>
    </location>
</feature>
<accession>X1DWN3</accession>
<reference evidence="1" key="1">
    <citation type="journal article" date="2014" name="Front. Microbiol.">
        <title>High frequency of phylogenetically diverse reductive dehalogenase-homologous genes in deep subseafloor sedimentary metagenomes.</title>
        <authorList>
            <person name="Kawai M."/>
            <person name="Futagami T."/>
            <person name="Toyoda A."/>
            <person name="Takaki Y."/>
            <person name="Nishi S."/>
            <person name="Hori S."/>
            <person name="Arai W."/>
            <person name="Tsubouchi T."/>
            <person name="Morono Y."/>
            <person name="Uchiyama I."/>
            <person name="Ito T."/>
            <person name="Fujiyama A."/>
            <person name="Inagaki F."/>
            <person name="Takami H."/>
        </authorList>
    </citation>
    <scope>NUCLEOTIDE SEQUENCE</scope>
    <source>
        <strain evidence="1">Expedition CK06-06</strain>
    </source>
</reference>
<dbReference type="EMBL" id="BART01036600">
    <property type="protein sequence ID" value="GAH12600.1"/>
    <property type="molecule type" value="Genomic_DNA"/>
</dbReference>
<sequence length="168" mass="19658">QYNYIEYSFDNHILLQLKDILDEILDHDYLVFMIKTLRSFLNGHQKHNCYLFLIGDRHARKILIQLLVESLGEYLQKLPQDLINCDSSFIALNPELALTRGKRIGVIEVVENSENISLAKINELANREMIIARKYYNQPFEFKPQLDLIISSDIAIDKKNCVVFKPFL</sequence>
<protein>
    <submittedName>
        <fullName evidence="1">Uncharacterized protein</fullName>
    </submittedName>
</protein>
<feature type="non-terminal residue" evidence="1">
    <location>
        <position position="1"/>
    </location>
</feature>
<evidence type="ECO:0000313" key="1">
    <source>
        <dbReference type="EMBL" id="GAH12600.1"/>
    </source>
</evidence>
<proteinExistence type="predicted"/>
<gene>
    <name evidence="1" type="ORF">S01H4_61644</name>
</gene>
<organism evidence="1">
    <name type="scientific">marine sediment metagenome</name>
    <dbReference type="NCBI Taxonomy" id="412755"/>
    <lineage>
        <taxon>unclassified sequences</taxon>
        <taxon>metagenomes</taxon>
        <taxon>ecological metagenomes</taxon>
    </lineage>
</organism>
<name>X1DWN3_9ZZZZ</name>
<dbReference type="AlphaFoldDB" id="X1DWN3"/>
<comment type="caution">
    <text evidence="1">The sequence shown here is derived from an EMBL/GenBank/DDBJ whole genome shotgun (WGS) entry which is preliminary data.</text>
</comment>